<dbReference type="AlphaFoldDB" id="A0A3A1P8N8"/>
<protein>
    <submittedName>
        <fullName evidence="1">Uncharacterized protein</fullName>
    </submittedName>
</protein>
<dbReference type="EMBL" id="QXFM01000066">
    <property type="protein sequence ID" value="RIV88574.1"/>
    <property type="molecule type" value="Genomic_DNA"/>
</dbReference>
<sequence>MADSRRRKMVGTRRIYNDRPLMFMERNRARECFAEGRARGLHHALETATRAWGRRERPRRTKHACPNSCADRGDRKWTAIQAIKANSLLISIS</sequence>
<accession>A0A3A1P8N8</accession>
<evidence type="ECO:0000313" key="2">
    <source>
        <dbReference type="Proteomes" id="UP000265366"/>
    </source>
</evidence>
<comment type="caution">
    <text evidence="1">The sequence shown here is derived from an EMBL/GenBank/DDBJ whole genome shotgun (WGS) entry which is preliminary data.</text>
</comment>
<evidence type="ECO:0000313" key="1">
    <source>
        <dbReference type="EMBL" id="RIV88574.1"/>
    </source>
</evidence>
<proteinExistence type="predicted"/>
<gene>
    <name evidence="1" type="ORF">D2V17_06680</name>
</gene>
<reference evidence="1 2" key="1">
    <citation type="submission" date="2018-08" db="EMBL/GenBank/DDBJ databases">
        <title>Erythrobacter zhengii sp.nov., a bacterium isolated from deep-sea sediment.</title>
        <authorList>
            <person name="Fang C."/>
            <person name="Wu Y.-H."/>
            <person name="Sun C."/>
            <person name="Wang H."/>
            <person name="Cheng H."/>
            <person name="Meng F.-X."/>
            <person name="Wang C.-S."/>
            <person name="Xu X.-W."/>
        </authorList>
    </citation>
    <scope>NUCLEOTIDE SEQUENCE [LARGE SCALE GENOMIC DNA]</scope>
    <source>
        <strain evidence="1 2">CCTCC AB 2015396</strain>
    </source>
</reference>
<dbReference type="OrthoDB" id="7282816at2"/>
<organism evidence="1 2">
    <name type="scientific">Aurantiacibacter xanthus</name>
    <dbReference type="NCBI Taxonomy" id="1784712"/>
    <lineage>
        <taxon>Bacteria</taxon>
        <taxon>Pseudomonadati</taxon>
        <taxon>Pseudomonadota</taxon>
        <taxon>Alphaproteobacteria</taxon>
        <taxon>Sphingomonadales</taxon>
        <taxon>Erythrobacteraceae</taxon>
        <taxon>Aurantiacibacter</taxon>
    </lineage>
</organism>
<keyword evidence="2" id="KW-1185">Reference proteome</keyword>
<name>A0A3A1P8N8_9SPHN</name>
<dbReference type="Proteomes" id="UP000265366">
    <property type="component" value="Unassembled WGS sequence"/>
</dbReference>